<keyword evidence="2" id="KW-1185">Reference proteome</keyword>
<dbReference type="EMBL" id="WOWP01000021">
    <property type="protein sequence ID" value="MUV03442.1"/>
    <property type="molecule type" value="Genomic_DNA"/>
</dbReference>
<organism evidence="1 2">
    <name type="scientific">Flavobacterium rakeshii</name>
    <dbReference type="NCBI Taxonomy" id="1038845"/>
    <lineage>
        <taxon>Bacteria</taxon>
        <taxon>Pseudomonadati</taxon>
        <taxon>Bacteroidota</taxon>
        <taxon>Flavobacteriia</taxon>
        <taxon>Flavobacteriales</taxon>
        <taxon>Flavobacteriaceae</taxon>
        <taxon>Flavobacterium</taxon>
    </lineage>
</organism>
<name>A0A6N8HAZ0_9FLAO</name>
<protein>
    <submittedName>
        <fullName evidence="1">Uncharacterized protein</fullName>
    </submittedName>
</protein>
<reference evidence="1 2" key="1">
    <citation type="submission" date="2019-12" db="EMBL/GenBank/DDBJ databases">
        <authorList>
            <person name="Sun J.-Q."/>
        </authorList>
    </citation>
    <scope>NUCLEOTIDE SEQUENCE [LARGE SCALE GENOMIC DNA]</scope>
    <source>
        <strain evidence="1 2">JCM 17928</strain>
    </source>
</reference>
<accession>A0A6N8HAZ0</accession>
<dbReference type="AlphaFoldDB" id="A0A6N8HAZ0"/>
<dbReference type="RefSeq" id="WP_157482442.1">
    <property type="nucleotide sequence ID" value="NZ_JAZDQD010000013.1"/>
</dbReference>
<dbReference type="Proteomes" id="UP000433945">
    <property type="component" value="Unassembled WGS sequence"/>
</dbReference>
<evidence type="ECO:0000313" key="2">
    <source>
        <dbReference type="Proteomes" id="UP000433945"/>
    </source>
</evidence>
<gene>
    <name evidence="1" type="ORF">GN157_06950</name>
</gene>
<evidence type="ECO:0000313" key="1">
    <source>
        <dbReference type="EMBL" id="MUV03442.1"/>
    </source>
</evidence>
<dbReference type="OrthoDB" id="1359750at2"/>
<proteinExistence type="predicted"/>
<comment type="caution">
    <text evidence="1">The sequence shown here is derived from an EMBL/GenBank/DDBJ whole genome shotgun (WGS) entry which is preliminary data.</text>
</comment>
<sequence length="147" mass="18181">MEIRFIERDENFVPVKYPRNTKEEKLIFKEIYLEAEYKWYLSRYVGEWDLDFNFSHAAPLEKVKDLSVEYLLDILNNDYCFDFDYEPEEGDVLNIQYDYKYPDLRHMPNRYFIRCSTCVMFRDGKWIFDRYYDVKLKSITQGFIKFL</sequence>